<organism evidence="1 2">
    <name type="scientific">Microbacterium phage Zeta1847</name>
    <dbReference type="NCBI Taxonomy" id="2201444"/>
    <lineage>
        <taxon>Viruses</taxon>
        <taxon>Duplodnaviria</taxon>
        <taxon>Heunggongvirae</taxon>
        <taxon>Uroviricota</taxon>
        <taxon>Caudoviricetes</taxon>
        <taxon>Casidaviridae</taxon>
        <taxon>Zetavirus</taxon>
        <taxon>Zetavirus zeta1847</taxon>
    </lineage>
</organism>
<gene>
    <name evidence="1" type="primary">49</name>
    <name evidence="1" type="ORF">SEA_ZETA1847_49</name>
</gene>
<evidence type="ECO:0000313" key="1">
    <source>
        <dbReference type="EMBL" id="AWY06683.1"/>
    </source>
</evidence>
<dbReference type="Proteomes" id="UP000251243">
    <property type="component" value="Segment"/>
</dbReference>
<dbReference type="GeneID" id="54993732"/>
<keyword evidence="2" id="KW-1185">Reference proteome</keyword>
<proteinExistence type="predicted"/>
<sequence>MYDRSMTNTTASDIYPDLKGSDRVTVPCGRCGGTGVYSGPSNASWDNGLGTTTWCFRCGGAKTETVLVSSLRAAERRRVKAAAEARAAAEAFAARAAAYWTPETKALRDEATELHIGMREGDPLRRSLGAALELIEALDETGPAAVRVELEAIAARDAAKVAAPEGRVELEGVIVGLKYREPYAYGAAGSWAAVIECDGFKVYGTLPSSISAAERGTRVAFTATLERSEDDASFAYYKRPTKARILEAAE</sequence>
<dbReference type="RefSeq" id="YP_009803172.1">
    <property type="nucleotide sequence ID" value="NC_047992.1"/>
</dbReference>
<evidence type="ECO:0000313" key="2">
    <source>
        <dbReference type="Proteomes" id="UP000251243"/>
    </source>
</evidence>
<dbReference type="EMBL" id="MH271320">
    <property type="protein sequence ID" value="AWY06683.1"/>
    <property type="molecule type" value="Genomic_DNA"/>
</dbReference>
<accession>A0A2Z4QAQ2</accession>
<dbReference type="KEGG" id="vg:54993732"/>
<protein>
    <submittedName>
        <fullName evidence="1">Uncharacterized protein</fullName>
    </submittedName>
</protein>
<name>A0A2Z4QAQ2_9CAUD</name>
<reference evidence="2" key="1">
    <citation type="submission" date="2018-04" db="EMBL/GenBank/DDBJ databases">
        <authorList>
            <person name="Go L.Y."/>
            <person name="Mitchell J.A."/>
        </authorList>
    </citation>
    <scope>NUCLEOTIDE SEQUENCE [LARGE SCALE GENOMIC DNA]</scope>
</reference>